<organism evidence="1">
    <name type="scientific">Acidithiobacillus ferrivorans</name>
    <dbReference type="NCBI Taxonomy" id="160808"/>
    <lineage>
        <taxon>Bacteria</taxon>
        <taxon>Pseudomonadati</taxon>
        <taxon>Pseudomonadota</taxon>
        <taxon>Acidithiobacillia</taxon>
        <taxon>Acidithiobacillales</taxon>
        <taxon>Acidithiobacillaceae</taxon>
        <taxon>Acidithiobacillus</taxon>
    </lineage>
</organism>
<dbReference type="AlphaFoldDB" id="A0A060UU55"/>
<proteinExistence type="predicted"/>
<accession>A0A060UU55</accession>
<evidence type="ECO:0000313" key="1">
    <source>
        <dbReference type="EMBL" id="CDQ12147.1"/>
    </source>
</evidence>
<protein>
    <submittedName>
        <fullName evidence="1">Uncharacterized protein</fullName>
    </submittedName>
</protein>
<comment type="caution">
    <text evidence="1">The sequence shown here is derived from an EMBL/GenBank/DDBJ whole genome shotgun (WGS) entry which is preliminary data.</text>
</comment>
<dbReference type="EMBL" id="CCCS020000082">
    <property type="protein sequence ID" value="CDQ12147.1"/>
    <property type="molecule type" value="Genomic_DNA"/>
</dbReference>
<name>A0A060UU55_9PROT</name>
<reference evidence="1" key="2">
    <citation type="submission" date="2014-07" db="EMBL/GenBank/DDBJ databases">
        <title>Initial genome analysis of the psychrotolerant acidophile Acidithiobacillus ferrivorans CF27: insights into iron and sulfur oxidation pathways and into biofilm formation.</title>
        <authorList>
            <person name="Talla E."/>
            <person name="Hedrich S."/>
            <person name="Mangenot S."/>
            <person name="Ji B."/>
            <person name="Johnson D.B."/>
            <person name="Barbe V."/>
            <person name="Bonnefoy V."/>
        </authorList>
    </citation>
    <scope>NUCLEOTIDE SEQUENCE [LARGE SCALE GENOMIC DNA]</scope>
    <source>
        <strain evidence="1">CF27</strain>
    </source>
</reference>
<gene>
    <name evidence="1" type="ORF">AFERRI_90003</name>
</gene>
<sequence>MLKKRFEDAVARLNQGLVLVLWLRFFGTRILEFNRV</sequence>
<reference evidence="1" key="1">
    <citation type="submission" date="2014-03" db="EMBL/GenBank/DDBJ databases">
        <authorList>
            <person name="Genoscope - CEA"/>
        </authorList>
    </citation>
    <scope>NUCLEOTIDE SEQUENCE [LARGE SCALE GENOMIC DNA]</scope>
    <source>
        <strain evidence="1">CF27</strain>
    </source>
</reference>